<dbReference type="InterPro" id="IPR051684">
    <property type="entry name" value="Electron_Trans/Redox"/>
</dbReference>
<dbReference type="AlphaFoldDB" id="A0A3P3ZRB4"/>
<keyword evidence="6" id="KW-0411">Iron-sulfur</keyword>
<name>A0A3P3ZRB4_9ZZZZ</name>
<dbReference type="GO" id="GO:0005886">
    <property type="term" value="C:plasma membrane"/>
    <property type="evidence" value="ECO:0007669"/>
    <property type="project" value="TreeGrafter"/>
</dbReference>
<keyword evidence="7" id="KW-0472">Membrane</keyword>
<evidence type="ECO:0000259" key="9">
    <source>
        <dbReference type="Pfam" id="PF13746"/>
    </source>
</evidence>
<keyword evidence="1" id="KW-0813">Transport</keyword>
<feature type="transmembrane region" description="Helical" evidence="7">
    <location>
        <begin position="51"/>
        <end position="75"/>
    </location>
</feature>
<evidence type="ECO:0000256" key="2">
    <source>
        <dbReference type="ARBA" id="ARBA00022485"/>
    </source>
</evidence>
<dbReference type="SUPFAM" id="SSF54862">
    <property type="entry name" value="4Fe-4S ferredoxins"/>
    <property type="match status" value="1"/>
</dbReference>
<keyword evidence="7" id="KW-1133">Transmembrane helix</keyword>
<keyword evidence="4" id="KW-0249">Electron transport</keyword>
<keyword evidence="2" id="KW-0004">4Fe-4S</keyword>
<evidence type="ECO:0000313" key="10">
    <source>
        <dbReference type="EMBL" id="VAY89244.1"/>
    </source>
</evidence>
<feature type="transmembrane region" description="Helical" evidence="7">
    <location>
        <begin position="124"/>
        <end position="144"/>
    </location>
</feature>
<evidence type="ECO:0000256" key="5">
    <source>
        <dbReference type="ARBA" id="ARBA00023004"/>
    </source>
</evidence>
<sequence>MKPYHVKRRVVQWGVLIFLCAIPLLGVFRIDLASASFVFFGRPVWWDNYRFLSGMVLVILSAPLLTYVTIGSLWCGWACPQNLLTEWADALTFKWLGKRADVRVDGQGLVVAPAKNRWLNWFKLGATLLAASFLLGLVVLKLYYPAQDVWGFLWGTTTRQANFAIMLTFVVFFVFIDLSVVRYFLCDYACFYRMGQRLFQTRAALHVEHDGARGADCEKCHYCATVCPTRIEPNRIQKHDICIDCGECIDACDRLHFKDGTVGLLTFSTRSSVTETTRQRSGLRLILLRSGAGFLFLSGCALMGWGAWTQKTVDFQKMEADQARLQVISHHCQPRCAPLQAQCRGDHLAACYQAAACTCACSLEQDPTNPQRDTWQQCVRLNQKHLQALETASFPRVKP</sequence>
<evidence type="ECO:0000256" key="6">
    <source>
        <dbReference type="ARBA" id="ARBA00023014"/>
    </source>
</evidence>
<gene>
    <name evidence="10" type="ORF">CARN8_5960005</name>
</gene>
<reference evidence="10" key="1">
    <citation type="submission" date="2018-10" db="EMBL/GenBank/DDBJ databases">
        <authorList>
            <person name="Plewniak F."/>
        </authorList>
    </citation>
    <scope>NUCLEOTIDE SEQUENCE</scope>
</reference>
<accession>A0A3P3ZRB4</accession>
<evidence type="ECO:0000259" key="8">
    <source>
        <dbReference type="Pfam" id="PF12801"/>
    </source>
</evidence>
<dbReference type="InterPro" id="IPR017900">
    <property type="entry name" value="4Fe4S_Fe_S_CS"/>
</dbReference>
<feature type="domain" description="4Fe-4S ferredoxin-type" evidence="9">
    <location>
        <begin position="212"/>
        <end position="268"/>
    </location>
</feature>
<dbReference type="Pfam" id="PF13746">
    <property type="entry name" value="Fer4_18"/>
    <property type="match status" value="1"/>
</dbReference>
<dbReference type="Pfam" id="PF12801">
    <property type="entry name" value="Fer4_5"/>
    <property type="match status" value="1"/>
</dbReference>
<protein>
    <submittedName>
        <fullName evidence="10">Quinol dehydrogenase membrane component</fullName>
    </submittedName>
</protein>
<dbReference type="PANTHER" id="PTHR30176:SF3">
    <property type="entry name" value="FERREDOXIN-TYPE PROTEIN NAPH"/>
    <property type="match status" value="1"/>
</dbReference>
<organism evidence="10">
    <name type="scientific">mine drainage metagenome</name>
    <dbReference type="NCBI Taxonomy" id="410659"/>
    <lineage>
        <taxon>unclassified sequences</taxon>
        <taxon>metagenomes</taxon>
        <taxon>ecological metagenomes</taxon>
    </lineage>
</organism>
<dbReference type="GO" id="GO:0046872">
    <property type="term" value="F:metal ion binding"/>
    <property type="evidence" value="ECO:0007669"/>
    <property type="project" value="UniProtKB-KW"/>
</dbReference>
<keyword evidence="5" id="KW-0408">Iron</keyword>
<evidence type="ECO:0000256" key="1">
    <source>
        <dbReference type="ARBA" id="ARBA00022448"/>
    </source>
</evidence>
<dbReference type="EMBL" id="UOYP01000552">
    <property type="protein sequence ID" value="VAY89244.1"/>
    <property type="molecule type" value="Genomic_DNA"/>
</dbReference>
<evidence type="ECO:0000256" key="3">
    <source>
        <dbReference type="ARBA" id="ARBA00022723"/>
    </source>
</evidence>
<evidence type="ECO:0000256" key="4">
    <source>
        <dbReference type="ARBA" id="ARBA00022982"/>
    </source>
</evidence>
<keyword evidence="3" id="KW-0479">Metal-binding</keyword>
<dbReference type="GO" id="GO:0051539">
    <property type="term" value="F:4 iron, 4 sulfur cluster binding"/>
    <property type="evidence" value="ECO:0007669"/>
    <property type="project" value="UniProtKB-KW"/>
</dbReference>
<dbReference type="InterPro" id="IPR017896">
    <property type="entry name" value="4Fe4S_Fe-S-bd"/>
</dbReference>
<dbReference type="PANTHER" id="PTHR30176">
    <property type="entry name" value="FERREDOXIN-TYPE PROTEIN NAPH"/>
    <property type="match status" value="1"/>
</dbReference>
<proteinExistence type="predicted"/>
<keyword evidence="7" id="KW-0812">Transmembrane</keyword>
<evidence type="ECO:0000256" key="7">
    <source>
        <dbReference type="SAM" id="Phobius"/>
    </source>
</evidence>
<feature type="transmembrane region" description="Helical" evidence="7">
    <location>
        <begin position="286"/>
        <end position="308"/>
    </location>
</feature>
<feature type="domain" description="4Fe-4S ferredoxin-type" evidence="8">
    <location>
        <begin position="55"/>
        <end position="91"/>
    </location>
</feature>
<dbReference type="PROSITE" id="PS00198">
    <property type="entry name" value="4FE4S_FER_1"/>
    <property type="match status" value="1"/>
</dbReference>
<feature type="transmembrane region" description="Helical" evidence="7">
    <location>
        <begin position="164"/>
        <end position="185"/>
    </location>
</feature>